<sequence length="58" mass="6737">MLQTSIMGFSFHSLFISPPWSGTADERYDGKLHQRFCNTHQIPSAGEEEPFHPDKRHH</sequence>
<dbReference type="EMBL" id="GBRH01160412">
    <property type="protein sequence ID" value="JAE37484.1"/>
    <property type="molecule type" value="Transcribed_RNA"/>
</dbReference>
<name>A0A0A9HNR8_ARUDO</name>
<reference evidence="1" key="1">
    <citation type="submission" date="2014-09" db="EMBL/GenBank/DDBJ databases">
        <authorList>
            <person name="Magalhaes I.L.F."/>
            <person name="Oliveira U."/>
            <person name="Santos F.R."/>
            <person name="Vidigal T.H.D.A."/>
            <person name="Brescovit A.D."/>
            <person name="Santos A.J."/>
        </authorList>
    </citation>
    <scope>NUCLEOTIDE SEQUENCE</scope>
    <source>
        <tissue evidence="1">Shoot tissue taken approximately 20 cm above the soil surface</tissue>
    </source>
</reference>
<proteinExistence type="predicted"/>
<reference evidence="1" key="2">
    <citation type="journal article" date="2015" name="Data Brief">
        <title>Shoot transcriptome of the giant reed, Arundo donax.</title>
        <authorList>
            <person name="Barrero R.A."/>
            <person name="Guerrero F.D."/>
            <person name="Moolhuijzen P."/>
            <person name="Goolsby J.A."/>
            <person name="Tidwell J."/>
            <person name="Bellgard S.E."/>
            <person name="Bellgard M.I."/>
        </authorList>
    </citation>
    <scope>NUCLEOTIDE SEQUENCE</scope>
    <source>
        <tissue evidence="1">Shoot tissue taken approximately 20 cm above the soil surface</tissue>
    </source>
</reference>
<accession>A0A0A9HNR8</accession>
<evidence type="ECO:0000313" key="1">
    <source>
        <dbReference type="EMBL" id="JAE37484.1"/>
    </source>
</evidence>
<organism evidence="1">
    <name type="scientific">Arundo donax</name>
    <name type="common">Giant reed</name>
    <name type="synonym">Donax arundinaceus</name>
    <dbReference type="NCBI Taxonomy" id="35708"/>
    <lineage>
        <taxon>Eukaryota</taxon>
        <taxon>Viridiplantae</taxon>
        <taxon>Streptophyta</taxon>
        <taxon>Embryophyta</taxon>
        <taxon>Tracheophyta</taxon>
        <taxon>Spermatophyta</taxon>
        <taxon>Magnoliopsida</taxon>
        <taxon>Liliopsida</taxon>
        <taxon>Poales</taxon>
        <taxon>Poaceae</taxon>
        <taxon>PACMAD clade</taxon>
        <taxon>Arundinoideae</taxon>
        <taxon>Arundineae</taxon>
        <taxon>Arundo</taxon>
    </lineage>
</organism>
<dbReference type="AlphaFoldDB" id="A0A0A9HNR8"/>
<protein>
    <submittedName>
        <fullName evidence="1">Uncharacterized protein</fullName>
    </submittedName>
</protein>